<name>A0A1M5XLH2_9BACT</name>
<dbReference type="OrthoDB" id="9805215at2"/>
<evidence type="ECO:0000256" key="6">
    <source>
        <dbReference type="ARBA" id="ARBA00023004"/>
    </source>
</evidence>
<dbReference type="InterPro" id="IPR038135">
    <property type="entry name" value="Methylthiotransferase_N_sf"/>
</dbReference>
<dbReference type="InterPro" id="IPR058240">
    <property type="entry name" value="rSAM_sf"/>
</dbReference>
<dbReference type="Proteomes" id="UP000184139">
    <property type="component" value="Unassembled WGS sequence"/>
</dbReference>
<keyword evidence="11" id="KW-1185">Reference proteome</keyword>
<dbReference type="InterPro" id="IPR006638">
    <property type="entry name" value="Elp3/MiaA/NifB-like_rSAM"/>
</dbReference>
<proteinExistence type="predicted"/>
<keyword evidence="3 10" id="KW-0808">Transferase</keyword>
<evidence type="ECO:0000313" key="10">
    <source>
        <dbReference type="EMBL" id="SHI00695.1"/>
    </source>
</evidence>
<dbReference type="PANTHER" id="PTHR11918:SF45">
    <property type="entry name" value="THREONYLCARBAMOYLADENOSINE TRNA METHYLTHIOTRANSFERASE"/>
    <property type="match status" value="1"/>
</dbReference>
<comment type="cofactor">
    <cofactor evidence="1">
        <name>[4Fe-4S] cluster</name>
        <dbReference type="ChEBI" id="CHEBI:49883"/>
    </cofactor>
</comment>
<dbReference type="InterPro" id="IPR023404">
    <property type="entry name" value="rSAM_horseshoe"/>
</dbReference>
<evidence type="ECO:0000259" key="9">
    <source>
        <dbReference type="PROSITE" id="PS51918"/>
    </source>
</evidence>
<dbReference type="GO" id="GO:0035598">
    <property type="term" value="F:tRNA (N(6)-L-threonylcarbamoyladenosine(37)-C(2))-methylthiotransferase activity"/>
    <property type="evidence" value="ECO:0007669"/>
    <property type="project" value="TreeGrafter"/>
</dbReference>
<reference evidence="10 11" key="1">
    <citation type="submission" date="2016-11" db="EMBL/GenBank/DDBJ databases">
        <authorList>
            <person name="Jaros S."/>
            <person name="Januszkiewicz K."/>
            <person name="Wedrychowicz H."/>
        </authorList>
    </citation>
    <scope>NUCLEOTIDE SEQUENCE [LARGE SCALE GENOMIC DNA]</scope>
    <source>
        <strain evidence="10 11">DSM 9705</strain>
    </source>
</reference>
<dbReference type="InterPro" id="IPR020612">
    <property type="entry name" value="Methylthiotransferase_CS"/>
</dbReference>
<dbReference type="PROSITE" id="PS01278">
    <property type="entry name" value="MTTASE_RADICAL"/>
    <property type="match status" value="1"/>
</dbReference>
<dbReference type="InterPro" id="IPR007197">
    <property type="entry name" value="rSAM"/>
</dbReference>
<dbReference type="STRING" id="1121409.SAMN02745124_03171"/>
<dbReference type="Gene3D" id="3.40.50.12160">
    <property type="entry name" value="Methylthiotransferase, N-terminal domain"/>
    <property type="match status" value="1"/>
</dbReference>
<dbReference type="AlphaFoldDB" id="A0A1M5XLH2"/>
<dbReference type="PANTHER" id="PTHR11918">
    <property type="entry name" value="RADICAL SAM PROTEINS"/>
    <property type="match status" value="1"/>
</dbReference>
<feature type="domain" description="MTTase N-terminal" evidence="8">
    <location>
        <begin position="2"/>
        <end position="118"/>
    </location>
</feature>
<dbReference type="SUPFAM" id="SSF102114">
    <property type="entry name" value="Radical SAM enzymes"/>
    <property type="match status" value="1"/>
</dbReference>
<organism evidence="10 11">
    <name type="scientific">Desulfofustis glycolicus DSM 9705</name>
    <dbReference type="NCBI Taxonomy" id="1121409"/>
    <lineage>
        <taxon>Bacteria</taxon>
        <taxon>Pseudomonadati</taxon>
        <taxon>Thermodesulfobacteriota</taxon>
        <taxon>Desulfobulbia</taxon>
        <taxon>Desulfobulbales</taxon>
        <taxon>Desulfocapsaceae</taxon>
        <taxon>Desulfofustis</taxon>
    </lineage>
</organism>
<protein>
    <submittedName>
        <fullName evidence="10">Threonylcarbamoyladenosine tRNA methylthiotransferase MtaB</fullName>
    </submittedName>
</protein>
<feature type="domain" description="Radical SAM core" evidence="9">
    <location>
        <begin position="142"/>
        <end position="376"/>
    </location>
</feature>
<dbReference type="InterPro" id="IPR013848">
    <property type="entry name" value="Methylthiotransferase_N"/>
</dbReference>
<dbReference type="NCBIfam" id="TIGR01579">
    <property type="entry name" value="MiaB-like-C"/>
    <property type="match status" value="1"/>
</dbReference>
<dbReference type="SFLD" id="SFLDS00029">
    <property type="entry name" value="Radical_SAM"/>
    <property type="match status" value="1"/>
</dbReference>
<sequence>MKRVYFHTLGCKVNQFETASFASDFIAAGFTVSADPAHADVIVINTCAVTAKASSQSRRDLGRLARNNPGALLVVTGCQAQFGADELRRLPGMDSDRLLLIGNDAKDSLLSRLTARRHYQADPRLVDMNETRTISRLAVGQFTGRTRALLRVQDGCNNFCSYCIVPLTRGRSRSLPLEEVIAQTASYAGHGHHEVVVTGIHVGQYGTDFGTDFGTDLDIADLMTALCERFPRLRFRLSSIEPTEISMKLLTLMQQRDNFMPHLHIPLQSGDNQILARMNRHYTREQFIEKLALCRQIVPDAAIGIDVLVGFPGEQETHFNNTMAVLEQTDCTYLHAFPYSPRPGTRATDFAGQVEQTEKQHRVRLVRTFGEQRKASFYSRFLGSRRSAVIEAERDHQGLLRGYTDNYIPIHLAGDDALINSVVTVELEQLAESGVTAHLGGSVT</sequence>
<dbReference type="PROSITE" id="PS51918">
    <property type="entry name" value="RADICAL_SAM"/>
    <property type="match status" value="1"/>
</dbReference>
<dbReference type="InterPro" id="IPR006467">
    <property type="entry name" value="MiaB-like_bact"/>
</dbReference>
<keyword evidence="7" id="KW-0411">Iron-sulfur</keyword>
<evidence type="ECO:0000256" key="1">
    <source>
        <dbReference type="ARBA" id="ARBA00001966"/>
    </source>
</evidence>
<dbReference type="GO" id="GO:0051539">
    <property type="term" value="F:4 iron, 4 sulfur cluster binding"/>
    <property type="evidence" value="ECO:0007669"/>
    <property type="project" value="UniProtKB-KW"/>
</dbReference>
<dbReference type="EMBL" id="FQXS01000021">
    <property type="protein sequence ID" value="SHI00695.1"/>
    <property type="molecule type" value="Genomic_DNA"/>
</dbReference>
<keyword evidence="6" id="KW-0408">Iron</keyword>
<dbReference type="SFLD" id="SFLDG01082">
    <property type="entry name" value="B12-binding_domain_containing"/>
    <property type="match status" value="1"/>
</dbReference>
<evidence type="ECO:0000256" key="5">
    <source>
        <dbReference type="ARBA" id="ARBA00022723"/>
    </source>
</evidence>
<evidence type="ECO:0000256" key="2">
    <source>
        <dbReference type="ARBA" id="ARBA00022485"/>
    </source>
</evidence>
<keyword evidence="5" id="KW-0479">Metal-binding</keyword>
<dbReference type="SFLD" id="SFLDG01061">
    <property type="entry name" value="methylthiotransferase"/>
    <property type="match status" value="1"/>
</dbReference>
<keyword evidence="4" id="KW-0949">S-adenosyl-L-methionine</keyword>
<dbReference type="Pfam" id="PF04055">
    <property type="entry name" value="Radical_SAM"/>
    <property type="match status" value="1"/>
</dbReference>
<dbReference type="Gene3D" id="3.80.30.20">
    <property type="entry name" value="tm_1862 like domain"/>
    <property type="match status" value="1"/>
</dbReference>
<gene>
    <name evidence="10" type="ORF">SAMN02745124_03171</name>
</gene>
<dbReference type="RefSeq" id="WP_073377542.1">
    <property type="nucleotide sequence ID" value="NZ_FQXS01000021.1"/>
</dbReference>
<evidence type="ECO:0000259" key="8">
    <source>
        <dbReference type="PROSITE" id="PS51449"/>
    </source>
</evidence>
<dbReference type="CDD" id="cd01335">
    <property type="entry name" value="Radical_SAM"/>
    <property type="match status" value="1"/>
</dbReference>
<dbReference type="NCBIfam" id="TIGR00089">
    <property type="entry name" value="MiaB/RimO family radical SAM methylthiotransferase"/>
    <property type="match status" value="1"/>
</dbReference>
<evidence type="ECO:0000256" key="3">
    <source>
        <dbReference type="ARBA" id="ARBA00022679"/>
    </source>
</evidence>
<accession>A0A1M5XLH2</accession>
<dbReference type="Pfam" id="PF00919">
    <property type="entry name" value="UPF0004"/>
    <property type="match status" value="1"/>
</dbReference>
<dbReference type="SMART" id="SM00729">
    <property type="entry name" value="Elp3"/>
    <property type="match status" value="1"/>
</dbReference>
<dbReference type="GO" id="GO:0046872">
    <property type="term" value="F:metal ion binding"/>
    <property type="evidence" value="ECO:0007669"/>
    <property type="project" value="UniProtKB-KW"/>
</dbReference>
<evidence type="ECO:0000256" key="7">
    <source>
        <dbReference type="ARBA" id="ARBA00023014"/>
    </source>
</evidence>
<dbReference type="PROSITE" id="PS51449">
    <property type="entry name" value="MTTASE_N"/>
    <property type="match status" value="1"/>
</dbReference>
<evidence type="ECO:0000256" key="4">
    <source>
        <dbReference type="ARBA" id="ARBA00022691"/>
    </source>
</evidence>
<evidence type="ECO:0000313" key="11">
    <source>
        <dbReference type="Proteomes" id="UP000184139"/>
    </source>
</evidence>
<dbReference type="InterPro" id="IPR005839">
    <property type="entry name" value="Methylthiotransferase"/>
</dbReference>
<keyword evidence="2" id="KW-0004">4Fe-4S</keyword>